<protein>
    <submittedName>
        <fullName evidence="1">Uncharacterized protein</fullName>
    </submittedName>
</protein>
<evidence type="ECO:0000313" key="2">
    <source>
        <dbReference type="Proteomes" id="UP000287651"/>
    </source>
</evidence>
<reference evidence="1 2" key="1">
    <citation type="journal article" date="2014" name="Agronomy (Basel)">
        <title>A Draft Genome Sequence for Ensete ventricosum, the Drought-Tolerant Tree Against Hunger.</title>
        <authorList>
            <person name="Harrison J."/>
            <person name="Moore K.A."/>
            <person name="Paszkiewicz K."/>
            <person name="Jones T."/>
            <person name="Grant M."/>
            <person name="Ambacheew D."/>
            <person name="Muzemil S."/>
            <person name="Studholme D.J."/>
        </authorList>
    </citation>
    <scope>NUCLEOTIDE SEQUENCE [LARGE SCALE GENOMIC DNA]</scope>
</reference>
<name>A0A427AQI5_ENSVE</name>
<proteinExistence type="predicted"/>
<dbReference type="Proteomes" id="UP000287651">
    <property type="component" value="Unassembled WGS sequence"/>
</dbReference>
<dbReference type="AlphaFoldDB" id="A0A427AQI5"/>
<evidence type="ECO:0000313" key="1">
    <source>
        <dbReference type="EMBL" id="RRT78480.1"/>
    </source>
</evidence>
<gene>
    <name evidence="1" type="ORF">B296_00009991</name>
</gene>
<accession>A0A427AQI5</accession>
<organism evidence="1 2">
    <name type="scientific">Ensete ventricosum</name>
    <name type="common">Abyssinian banana</name>
    <name type="synonym">Musa ensete</name>
    <dbReference type="NCBI Taxonomy" id="4639"/>
    <lineage>
        <taxon>Eukaryota</taxon>
        <taxon>Viridiplantae</taxon>
        <taxon>Streptophyta</taxon>
        <taxon>Embryophyta</taxon>
        <taxon>Tracheophyta</taxon>
        <taxon>Spermatophyta</taxon>
        <taxon>Magnoliopsida</taxon>
        <taxon>Liliopsida</taxon>
        <taxon>Zingiberales</taxon>
        <taxon>Musaceae</taxon>
        <taxon>Ensete</taxon>
    </lineage>
</organism>
<comment type="caution">
    <text evidence="1">The sequence shown here is derived from an EMBL/GenBank/DDBJ whole genome shotgun (WGS) entry which is preliminary data.</text>
</comment>
<dbReference type="EMBL" id="AMZH03001667">
    <property type="protein sequence ID" value="RRT78480.1"/>
    <property type="molecule type" value="Genomic_DNA"/>
</dbReference>
<sequence length="67" mass="7233">MVAHTFSGGRAQLGGKVVLGFLSRHPCHREKLLRLSGLGLGCLQVSLQALEILLQGLHFLEGLDSPR</sequence>